<dbReference type="GO" id="GO:0003899">
    <property type="term" value="F:DNA-directed RNA polymerase activity"/>
    <property type="evidence" value="ECO:0007669"/>
    <property type="project" value="InterPro"/>
</dbReference>
<dbReference type="Pfam" id="PF03118">
    <property type="entry name" value="RNA_pol_A_CTD"/>
    <property type="match status" value="1"/>
</dbReference>
<sequence length="124" mass="13232">PQVMTLDIKMPVMSGTEVLARLSHDQPDICIIVVTAIADVSSAVEHPESPATIGNEGVLATPIGQIELSVRARRALERLGVKTLGELAAKTEAELLACRNFGQTSLNEVVQRLGEYGLAPREST</sequence>
<dbReference type="InterPro" id="IPR011260">
    <property type="entry name" value="RNAP_asu_C"/>
</dbReference>
<dbReference type="GO" id="GO:0006351">
    <property type="term" value="P:DNA-templated transcription"/>
    <property type="evidence" value="ECO:0007669"/>
    <property type="project" value="InterPro"/>
</dbReference>
<evidence type="ECO:0000313" key="2">
    <source>
        <dbReference type="EMBL" id="KKK50499.1"/>
    </source>
</evidence>
<dbReference type="Gene3D" id="3.40.50.2300">
    <property type="match status" value="1"/>
</dbReference>
<dbReference type="EMBL" id="LAZR01067992">
    <property type="protein sequence ID" value="KKK50499.1"/>
    <property type="molecule type" value="Genomic_DNA"/>
</dbReference>
<organism evidence="2">
    <name type="scientific">marine sediment metagenome</name>
    <dbReference type="NCBI Taxonomy" id="412755"/>
    <lineage>
        <taxon>unclassified sequences</taxon>
        <taxon>metagenomes</taxon>
        <taxon>ecological metagenomes</taxon>
    </lineage>
</organism>
<accession>A0A0F8Y8T8</accession>
<dbReference type="InterPro" id="IPR011006">
    <property type="entry name" value="CheY-like_superfamily"/>
</dbReference>
<dbReference type="Gene3D" id="1.10.150.20">
    <property type="entry name" value="5' to 3' exonuclease, C-terminal subdomain"/>
    <property type="match status" value="1"/>
</dbReference>
<reference evidence="2" key="1">
    <citation type="journal article" date="2015" name="Nature">
        <title>Complex archaea that bridge the gap between prokaryotes and eukaryotes.</title>
        <authorList>
            <person name="Spang A."/>
            <person name="Saw J.H."/>
            <person name="Jorgensen S.L."/>
            <person name="Zaremba-Niedzwiedzka K."/>
            <person name="Martijn J."/>
            <person name="Lind A.E."/>
            <person name="van Eijk R."/>
            <person name="Schleper C."/>
            <person name="Guy L."/>
            <person name="Ettema T.J."/>
        </authorList>
    </citation>
    <scope>NUCLEOTIDE SEQUENCE</scope>
</reference>
<gene>
    <name evidence="2" type="ORF">LCGC14_3124420</name>
</gene>
<dbReference type="SUPFAM" id="SSF47789">
    <property type="entry name" value="C-terminal domain of RNA polymerase alpha subunit"/>
    <property type="match status" value="1"/>
</dbReference>
<dbReference type="InterPro" id="IPR001789">
    <property type="entry name" value="Sig_transdc_resp-reg_receiver"/>
</dbReference>
<dbReference type="PROSITE" id="PS50110">
    <property type="entry name" value="RESPONSE_REGULATORY"/>
    <property type="match status" value="1"/>
</dbReference>
<dbReference type="Pfam" id="PF00072">
    <property type="entry name" value="Response_reg"/>
    <property type="match status" value="1"/>
</dbReference>
<feature type="non-terminal residue" evidence="2">
    <location>
        <position position="1"/>
    </location>
</feature>
<dbReference type="SUPFAM" id="SSF52172">
    <property type="entry name" value="CheY-like"/>
    <property type="match status" value="1"/>
</dbReference>
<dbReference type="AlphaFoldDB" id="A0A0F8Y8T8"/>
<protein>
    <recommendedName>
        <fullName evidence="1">Response regulatory domain-containing protein</fullName>
    </recommendedName>
</protein>
<dbReference type="GO" id="GO:0003677">
    <property type="term" value="F:DNA binding"/>
    <property type="evidence" value="ECO:0007669"/>
    <property type="project" value="InterPro"/>
</dbReference>
<evidence type="ECO:0000259" key="1">
    <source>
        <dbReference type="PROSITE" id="PS50110"/>
    </source>
</evidence>
<dbReference type="GO" id="GO:0000160">
    <property type="term" value="P:phosphorelay signal transduction system"/>
    <property type="evidence" value="ECO:0007669"/>
    <property type="project" value="InterPro"/>
</dbReference>
<proteinExistence type="predicted"/>
<feature type="domain" description="Response regulatory" evidence="1">
    <location>
        <begin position="1"/>
        <end position="76"/>
    </location>
</feature>
<comment type="caution">
    <text evidence="2">The sequence shown here is derived from an EMBL/GenBank/DDBJ whole genome shotgun (WGS) entry which is preliminary data.</text>
</comment>
<name>A0A0F8Y8T8_9ZZZZ</name>